<keyword evidence="2" id="KW-0378">Hydrolase</keyword>
<gene>
    <name evidence="3" type="ordered locus">Calag_1249</name>
</gene>
<dbReference type="PANTHER" id="PTHR31793:SF27">
    <property type="entry name" value="NOVEL THIOESTERASE SUPERFAMILY DOMAIN AND SAPOSIN A-TYPE DOMAIN CONTAINING PROTEIN (0610012H03RIK)"/>
    <property type="match status" value="1"/>
</dbReference>
<dbReference type="Proteomes" id="UP000010469">
    <property type="component" value="Chromosome"/>
</dbReference>
<dbReference type="InterPro" id="IPR050563">
    <property type="entry name" value="4-hydroxybenzoyl-CoA_TE"/>
</dbReference>
<accession>L0AAQ4</accession>
<name>L0AAQ4_CALLD</name>
<dbReference type="AlphaFoldDB" id="L0AAQ4"/>
<dbReference type="SUPFAM" id="SSF54637">
    <property type="entry name" value="Thioesterase/thiol ester dehydrase-isomerase"/>
    <property type="match status" value="1"/>
</dbReference>
<dbReference type="CDD" id="cd00586">
    <property type="entry name" value="4HBT"/>
    <property type="match status" value="1"/>
</dbReference>
<organism evidence="3 4">
    <name type="scientific">Caldisphaera lagunensis (strain DSM 15908 / JCM 11604 / ANMR 0165 / IC-154)</name>
    <dbReference type="NCBI Taxonomy" id="1056495"/>
    <lineage>
        <taxon>Archaea</taxon>
        <taxon>Thermoproteota</taxon>
        <taxon>Thermoprotei</taxon>
        <taxon>Acidilobales</taxon>
        <taxon>Caldisphaeraceae</taxon>
        <taxon>Caldisphaera</taxon>
    </lineage>
</organism>
<evidence type="ECO:0000313" key="4">
    <source>
        <dbReference type="Proteomes" id="UP000010469"/>
    </source>
</evidence>
<dbReference type="KEGG" id="clg:Calag_1249"/>
<dbReference type="InterPro" id="IPR029069">
    <property type="entry name" value="HotDog_dom_sf"/>
</dbReference>
<dbReference type="Gene3D" id="3.10.129.10">
    <property type="entry name" value="Hotdog Thioesterase"/>
    <property type="match status" value="1"/>
</dbReference>
<dbReference type="EMBL" id="CP003378">
    <property type="protein sequence ID" value="AFZ70966.1"/>
    <property type="molecule type" value="Genomic_DNA"/>
</dbReference>
<dbReference type="STRING" id="1056495.Calag_1249"/>
<evidence type="ECO:0000256" key="2">
    <source>
        <dbReference type="ARBA" id="ARBA00022801"/>
    </source>
</evidence>
<dbReference type="InParanoid" id="L0AAQ4"/>
<evidence type="ECO:0000256" key="1">
    <source>
        <dbReference type="ARBA" id="ARBA00005953"/>
    </source>
</evidence>
<dbReference type="PIRSF" id="PIRSF003230">
    <property type="entry name" value="YbgC"/>
    <property type="match status" value="1"/>
</dbReference>
<dbReference type="GO" id="GO:0047617">
    <property type="term" value="F:fatty acyl-CoA hydrolase activity"/>
    <property type="evidence" value="ECO:0007669"/>
    <property type="project" value="TreeGrafter"/>
</dbReference>
<keyword evidence="4" id="KW-1185">Reference proteome</keyword>
<dbReference type="GeneID" id="14212509"/>
<reference evidence="4" key="1">
    <citation type="submission" date="2012-03" db="EMBL/GenBank/DDBJ databases">
        <title>Complete genome of Caldisphaera lagunensis DSM 15908.</title>
        <authorList>
            <person name="Lucas S."/>
            <person name="Copeland A."/>
            <person name="Lapidus A."/>
            <person name="Glavina del Rio T."/>
            <person name="Dalin E."/>
            <person name="Tice H."/>
            <person name="Bruce D."/>
            <person name="Goodwin L."/>
            <person name="Pitluck S."/>
            <person name="Peters L."/>
            <person name="Mikhailova N."/>
            <person name="Teshima H."/>
            <person name="Kyrpides N."/>
            <person name="Mavromatis K."/>
            <person name="Ivanova N."/>
            <person name="Brettin T."/>
            <person name="Detter J.C."/>
            <person name="Han C."/>
            <person name="Larimer F."/>
            <person name="Land M."/>
            <person name="Hauser L."/>
            <person name="Markowitz V."/>
            <person name="Cheng J.-F."/>
            <person name="Hugenholtz P."/>
            <person name="Woyke T."/>
            <person name="Wu D."/>
            <person name="Spring S."/>
            <person name="Schroeder M."/>
            <person name="Brambilla E."/>
            <person name="Klenk H.-P."/>
            <person name="Eisen J.A."/>
        </authorList>
    </citation>
    <scope>NUCLEOTIDE SEQUENCE [LARGE SCALE GENOMIC DNA]</scope>
    <source>
        <strain evidence="4">DSM 15908 / JCM 11604 / IC-154</strain>
    </source>
</reference>
<protein>
    <submittedName>
        <fullName evidence="3">Putative thioesterase</fullName>
    </submittedName>
</protein>
<dbReference type="InterPro" id="IPR006684">
    <property type="entry name" value="YbgC/YbaW"/>
</dbReference>
<dbReference type="RefSeq" id="WP_015232863.1">
    <property type="nucleotide sequence ID" value="NC_019791.1"/>
</dbReference>
<sequence>MKPIFTLKYRVYWSETDAAIMMHFSNFFRVCERTEEEFFASLNISQKGEIGKRLLMPRVHAECDYKNPLRPGDLYSVNITEILLGKSSIRYTYEIYNESSNQLSAICKIVSVIYDEINNKSMEIPQEIRKKLIEVGAKEQ</sequence>
<dbReference type="HOGENOM" id="CLU_101141_5_1_2"/>
<comment type="similarity">
    <text evidence="1">Belongs to the 4-hydroxybenzoyl-CoA thioesterase family.</text>
</comment>
<proteinExistence type="inferred from homology"/>
<evidence type="ECO:0000313" key="3">
    <source>
        <dbReference type="EMBL" id="AFZ70966.1"/>
    </source>
</evidence>
<dbReference type="Pfam" id="PF13279">
    <property type="entry name" value="4HBT_2"/>
    <property type="match status" value="1"/>
</dbReference>
<dbReference type="PANTHER" id="PTHR31793">
    <property type="entry name" value="4-HYDROXYBENZOYL-COA THIOESTERASE FAMILY MEMBER"/>
    <property type="match status" value="1"/>
</dbReference>
<dbReference type="eggNOG" id="arCOG01137">
    <property type="taxonomic scope" value="Archaea"/>
</dbReference>